<feature type="domain" description="Acyl-CoA dehydrogenase/oxidase N-terminal" evidence="9">
    <location>
        <begin position="7"/>
        <end position="112"/>
    </location>
</feature>
<dbReference type="InterPro" id="IPR036250">
    <property type="entry name" value="AcylCo_DH-like_C"/>
</dbReference>
<name>A0A8T7M7Y6_9CHLR</name>
<dbReference type="InterPro" id="IPR037069">
    <property type="entry name" value="AcylCoA_DH/ox_N_sf"/>
</dbReference>
<dbReference type="Gene3D" id="1.20.140.10">
    <property type="entry name" value="Butyryl-CoA Dehydrogenase, subunit A, domain 3"/>
    <property type="match status" value="1"/>
</dbReference>
<dbReference type="PROSITE" id="PS00073">
    <property type="entry name" value="ACYL_COA_DH_2"/>
    <property type="match status" value="1"/>
</dbReference>
<gene>
    <name evidence="10" type="ORF">HXX08_20575</name>
</gene>
<keyword evidence="3 6" id="KW-0285">Flavoprotein</keyword>
<dbReference type="AlphaFoldDB" id="A0A8T7M7Y6"/>
<comment type="caution">
    <text evidence="10">The sequence shown here is derived from an EMBL/GenBank/DDBJ whole genome shotgun (WGS) entry which is preliminary data.</text>
</comment>
<dbReference type="InterPro" id="IPR013786">
    <property type="entry name" value="AcylCoA_DH/ox_N"/>
</dbReference>
<dbReference type="Pfam" id="PF02771">
    <property type="entry name" value="Acyl-CoA_dh_N"/>
    <property type="match status" value="1"/>
</dbReference>
<dbReference type="SUPFAM" id="SSF47203">
    <property type="entry name" value="Acyl-CoA dehydrogenase C-terminal domain-like"/>
    <property type="match status" value="1"/>
</dbReference>
<dbReference type="GO" id="GO:0050660">
    <property type="term" value="F:flavin adenine dinucleotide binding"/>
    <property type="evidence" value="ECO:0007669"/>
    <property type="project" value="InterPro"/>
</dbReference>
<evidence type="ECO:0000256" key="3">
    <source>
        <dbReference type="ARBA" id="ARBA00022630"/>
    </source>
</evidence>
<dbReference type="PIRSF" id="PIRSF016578">
    <property type="entry name" value="HsaA"/>
    <property type="match status" value="1"/>
</dbReference>
<dbReference type="PANTHER" id="PTHR43884">
    <property type="entry name" value="ACYL-COA DEHYDROGENASE"/>
    <property type="match status" value="1"/>
</dbReference>
<dbReference type="PANTHER" id="PTHR43884:SF12">
    <property type="entry name" value="ISOVALERYL-COA DEHYDROGENASE, MITOCHONDRIAL-RELATED"/>
    <property type="match status" value="1"/>
</dbReference>
<dbReference type="FunFam" id="2.40.110.10:FF:000001">
    <property type="entry name" value="Acyl-CoA dehydrogenase, mitochondrial"/>
    <property type="match status" value="1"/>
</dbReference>
<keyword evidence="5 6" id="KW-0560">Oxidoreductase</keyword>
<keyword evidence="4 6" id="KW-0274">FAD</keyword>
<accession>A0A8T7M7Y6</accession>
<dbReference type="InterPro" id="IPR006089">
    <property type="entry name" value="Acyl-CoA_DH_CS"/>
</dbReference>
<dbReference type="SUPFAM" id="SSF56645">
    <property type="entry name" value="Acyl-CoA dehydrogenase NM domain-like"/>
    <property type="match status" value="1"/>
</dbReference>
<comment type="similarity">
    <text evidence="2 6">Belongs to the acyl-CoA dehydrogenase family.</text>
</comment>
<evidence type="ECO:0000256" key="2">
    <source>
        <dbReference type="ARBA" id="ARBA00009347"/>
    </source>
</evidence>
<protein>
    <submittedName>
        <fullName evidence="10">Acyl-CoA dehydrogenase family protein</fullName>
    </submittedName>
</protein>
<proteinExistence type="inferred from homology"/>
<evidence type="ECO:0000256" key="1">
    <source>
        <dbReference type="ARBA" id="ARBA00001974"/>
    </source>
</evidence>
<dbReference type="Gene3D" id="1.10.540.10">
    <property type="entry name" value="Acyl-CoA dehydrogenase/oxidase, N-terminal domain"/>
    <property type="match status" value="1"/>
</dbReference>
<evidence type="ECO:0000259" key="9">
    <source>
        <dbReference type="Pfam" id="PF02771"/>
    </source>
</evidence>
<dbReference type="Pfam" id="PF02770">
    <property type="entry name" value="Acyl-CoA_dh_M"/>
    <property type="match status" value="1"/>
</dbReference>
<feature type="domain" description="Acyl-CoA oxidase/dehydrogenase middle" evidence="8">
    <location>
        <begin position="124"/>
        <end position="219"/>
    </location>
</feature>
<reference evidence="10 11" key="1">
    <citation type="submission" date="2020-06" db="EMBL/GenBank/DDBJ databases">
        <title>Anoxygenic phototrophic Chloroflexota member uses a Type I reaction center.</title>
        <authorList>
            <person name="Tsuji J.M."/>
            <person name="Shaw N.A."/>
            <person name="Nagashima S."/>
            <person name="Venkiteswaran J."/>
            <person name="Schiff S.L."/>
            <person name="Hanada S."/>
            <person name="Tank M."/>
            <person name="Neufeld J.D."/>
        </authorList>
    </citation>
    <scope>NUCLEOTIDE SEQUENCE [LARGE SCALE GENOMIC DNA]</scope>
    <source>
        <strain evidence="10">L227-S17</strain>
    </source>
</reference>
<evidence type="ECO:0000256" key="6">
    <source>
        <dbReference type="RuleBase" id="RU362125"/>
    </source>
</evidence>
<dbReference type="Gene3D" id="2.40.110.10">
    <property type="entry name" value="Butyryl-CoA Dehydrogenase, subunit A, domain 2"/>
    <property type="match status" value="1"/>
</dbReference>
<dbReference type="InterPro" id="IPR009075">
    <property type="entry name" value="AcylCo_DH/oxidase_C"/>
</dbReference>
<organism evidence="10 11">
    <name type="scientific">Candidatus Chlorohelix allophototropha</name>
    <dbReference type="NCBI Taxonomy" id="3003348"/>
    <lineage>
        <taxon>Bacteria</taxon>
        <taxon>Bacillati</taxon>
        <taxon>Chloroflexota</taxon>
        <taxon>Chloroflexia</taxon>
        <taxon>Candidatus Chloroheliales</taxon>
        <taxon>Candidatus Chloroheliaceae</taxon>
        <taxon>Candidatus Chlorohelix</taxon>
    </lineage>
</organism>
<dbReference type="Pfam" id="PF00441">
    <property type="entry name" value="Acyl-CoA_dh_1"/>
    <property type="match status" value="1"/>
</dbReference>
<evidence type="ECO:0000259" key="8">
    <source>
        <dbReference type="Pfam" id="PF02770"/>
    </source>
</evidence>
<dbReference type="FunFam" id="1.20.140.10:FF:000004">
    <property type="entry name" value="Acyl-CoA dehydrogenase FadE25"/>
    <property type="match status" value="1"/>
</dbReference>
<dbReference type="Proteomes" id="UP000521676">
    <property type="component" value="Unassembled WGS sequence"/>
</dbReference>
<evidence type="ECO:0000313" key="10">
    <source>
        <dbReference type="EMBL" id="NWJ48258.1"/>
    </source>
</evidence>
<dbReference type="InterPro" id="IPR006091">
    <property type="entry name" value="Acyl-CoA_Oxase/DH_mid-dom"/>
</dbReference>
<evidence type="ECO:0000256" key="4">
    <source>
        <dbReference type="ARBA" id="ARBA00022827"/>
    </source>
</evidence>
<evidence type="ECO:0000256" key="5">
    <source>
        <dbReference type="ARBA" id="ARBA00023002"/>
    </source>
</evidence>
<evidence type="ECO:0000313" key="11">
    <source>
        <dbReference type="Proteomes" id="UP000521676"/>
    </source>
</evidence>
<dbReference type="InterPro" id="IPR009100">
    <property type="entry name" value="AcylCoA_DH/oxidase_NM_dom_sf"/>
</dbReference>
<feature type="domain" description="Acyl-CoA dehydrogenase/oxidase C-terminal" evidence="7">
    <location>
        <begin position="231"/>
        <end position="379"/>
    </location>
</feature>
<dbReference type="EMBL" id="JACATZ010000003">
    <property type="protein sequence ID" value="NWJ48258.1"/>
    <property type="molecule type" value="Genomic_DNA"/>
</dbReference>
<sequence length="383" mass="41810">MDLDLSKDQIEIKAWAREFAEKEIRPVAAEYDETEKVPWDLINKAAKAGFFGYPYPEEYGGLGLTSILTKCVILEELAWGCAGVADIIGATHLAGTPMMKMGSPEQLKKWISIISNSDKANLAAYCLTEPEAGSDVANMRTSMRRDGDEYVINGRKCFITNGGIAEVYFVFATHDRSLRHKGISAFIIPAGTPGLSAGKKEKKLGTRCAHTGDVIFEDVRVPIENRFSEEGKGFLGAMRALEEARVTMAATALGVAQAAFDYALAYSKERKTFGQPIAKHQAIAFMLADMATQIAAARALTWQAARVADSGAPLNQIASMAKIMASDVAVKVTTDAVQIFGGYGYIRDYPVEKLMRDAKIKQIYEGTNQIQRTVIAKELIGRD</sequence>
<dbReference type="InterPro" id="IPR046373">
    <property type="entry name" value="Acyl-CoA_Oxase/DH_mid-dom_sf"/>
</dbReference>
<comment type="cofactor">
    <cofactor evidence="1 6">
        <name>FAD</name>
        <dbReference type="ChEBI" id="CHEBI:57692"/>
    </cofactor>
</comment>
<dbReference type="GO" id="GO:0003995">
    <property type="term" value="F:acyl-CoA dehydrogenase activity"/>
    <property type="evidence" value="ECO:0007669"/>
    <property type="project" value="InterPro"/>
</dbReference>
<evidence type="ECO:0000259" key="7">
    <source>
        <dbReference type="Pfam" id="PF00441"/>
    </source>
</evidence>